<dbReference type="RefSeq" id="WP_129254031.1">
    <property type="nucleotide sequence ID" value="NZ_SAXA01000005.1"/>
</dbReference>
<keyword evidence="2" id="KW-1185">Reference proteome</keyword>
<name>A0A4V1N086_9BACT</name>
<dbReference type="Proteomes" id="UP000289703">
    <property type="component" value="Unassembled WGS sequence"/>
</dbReference>
<reference evidence="1 2" key="1">
    <citation type="submission" date="2019-01" db="EMBL/GenBank/DDBJ databases">
        <title>Ancylomarina salipaludis sp. nov., isolated from a salt marsh.</title>
        <authorList>
            <person name="Yoon J.-H."/>
        </authorList>
    </citation>
    <scope>NUCLEOTIDE SEQUENCE [LARGE SCALE GENOMIC DNA]</scope>
    <source>
        <strain evidence="1 2">SHSM-M15</strain>
    </source>
</reference>
<dbReference type="AlphaFoldDB" id="A0A4V1N086"/>
<evidence type="ECO:0000313" key="1">
    <source>
        <dbReference type="EMBL" id="RXQ95692.1"/>
    </source>
</evidence>
<dbReference type="OrthoDB" id="1114798at2"/>
<dbReference type="EMBL" id="SAXA01000005">
    <property type="protein sequence ID" value="RXQ95692.1"/>
    <property type="molecule type" value="Genomic_DNA"/>
</dbReference>
<accession>A0A4V1N086</accession>
<comment type="caution">
    <text evidence="1">The sequence shown here is derived from an EMBL/GenBank/DDBJ whole genome shotgun (WGS) entry which is preliminary data.</text>
</comment>
<protein>
    <submittedName>
        <fullName evidence="1">Uncharacterized protein</fullName>
    </submittedName>
</protein>
<organism evidence="1 2">
    <name type="scientific">Ancylomarina salipaludis</name>
    <dbReference type="NCBI Taxonomy" id="2501299"/>
    <lineage>
        <taxon>Bacteria</taxon>
        <taxon>Pseudomonadati</taxon>
        <taxon>Bacteroidota</taxon>
        <taxon>Bacteroidia</taxon>
        <taxon>Marinilabiliales</taxon>
        <taxon>Marinifilaceae</taxon>
        <taxon>Ancylomarina</taxon>
    </lineage>
</organism>
<proteinExistence type="predicted"/>
<evidence type="ECO:0000313" key="2">
    <source>
        <dbReference type="Proteomes" id="UP000289703"/>
    </source>
</evidence>
<sequence length="345" mass="39226">MSFLLLSLLFISSCKNQSDLKLPEKLLNHYPIAFNQGMHESIKGIVLKSDFRASVTGDTLLFYAEIGNQTSEAIRISSYGFELKTKEGHRSHSVNQDPESFIPAHKSKIFCLKFTPINSRFLYSRTGYRGDLDSSYTLTIDCFKGNSKAKFPSLTINYNGIKVGCGIDLSAFRKNDKFAFFEVDKSHKFSGSGINDKLKVNRKGQGVVSNKYAVQSGTVHLSETEILIDGTTYSTKFYTLEEHLYLMLKIINHGRKAIYFHPNLLTLRDNDETYVPESKNKERGDQLILDDGEYVLKKGQRYETLMSYGSFKSESFTLNLSSMLDTLNNNMDSNMMIAFKRTKHQ</sequence>
<gene>
    <name evidence="1" type="ORF">EO244_07465</name>
</gene>